<feature type="region of interest" description="Disordered" evidence="1">
    <location>
        <begin position="406"/>
        <end position="429"/>
    </location>
</feature>
<evidence type="ECO:0000313" key="3">
    <source>
        <dbReference type="Proteomes" id="UP001501638"/>
    </source>
</evidence>
<evidence type="ECO:0008006" key="4">
    <source>
        <dbReference type="Google" id="ProtNLM"/>
    </source>
</evidence>
<keyword evidence="3" id="KW-1185">Reference proteome</keyword>
<feature type="compositionally biased region" description="Basic and acidic residues" evidence="1">
    <location>
        <begin position="410"/>
        <end position="420"/>
    </location>
</feature>
<dbReference type="EMBL" id="BAAASZ010000042">
    <property type="protein sequence ID" value="GAA2463365.1"/>
    <property type="molecule type" value="Genomic_DNA"/>
</dbReference>
<reference evidence="3" key="1">
    <citation type="journal article" date="2019" name="Int. J. Syst. Evol. Microbiol.">
        <title>The Global Catalogue of Microorganisms (GCM) 10K type strain sequencing project: providing services to taxonomists for standard genome sequencing and annotation.</title>
        <authorList>
            <consortium name="The Broad Institute Genomics Platform"/>
            <consortium name="The Broad Institute Genome Sequencing Center for Infectious Disease"/>
            <person name="Wu L."/>
            <person name="Ma J."/>
        </authorList>
    </citation>
    <scope>NUCLEOTIDE SEQUENCE [LARGE SCALE GENOMIC DNA]</scope>
    <source>
        <strain evidence="3">JCM 6305</strain>
    </source>
</reference>
<evidence type="ECO:0000313" key="2">
    <source>
        <dbReference type="EMBL" id="GAA2463365.1"/>
    </source>
</evidence>
<feature type="region of interest" description="Disordered" evidence="1">
    <location>
        <begin position="251"/>
        <end position="283"/>
    </location>
</feature>
<organism evidence="2 3">
    <name type="scientific">Streptomyces macrosporus</name>
    <dbReference type="NCBI Taxonomy" id="44032"/>
    <lineage>
        <taxon>Bacteria</taxon>
        <taxon>Bacillati</taxon>
        <taxon>Actinomycetota</taxon>
        <taxon>Actinomycetes</taxon>
        <taxon>Kitasatosporales</taxon>
        <taxon>Streptomycetaceae</taxon>
        <taxon>Streptomyces</taxon>
    </lineage>
</organism>
<evidence type="ECO:0000256" key="1">
    <source>
        <dbReference type="SAM" id="MobiDB-lite"/>
    </source>
</evidence>
<comment type="caution">
    <text evidence="2">The sequence shown here is derived from an EMBL/GenBank/DDBJ whole genome shotgun (WGS) entry which is preliminary data.</text>
</comment>
<dbReference type="RefSeq" id="WP_344328287.1">
    <property type="nucleotide sequence ID" value="NZ_BAAASZ010000042.1"/>
</dbReference>
<protein>
    <recommendedName>
        <fullName evidence="4">Gamma-glutamyltransferase</fullName>
    </recommendedName>
</protein>
<gene>
    <name evidence="2" type="ORF">GCM10010405_54820</name>
</gene>
<name>A0ABP5XVZ4_9ACTN</name>
<dbReference type="Proteomes" id="UP001501638">
    <property type="component" value="Unassembled WGS sequence"/>
</dbReference>
<accession>A0ABP5XVZ4</accession>
<proteinExistence type="predicted"/>
<sequence>MIPAHVNDAPPPVYDDSFDIPVLLRDGPARRPHLKWRTAVYAPWPAAGTFPDVDGWYAPSTTWREIVKAATEVGRDVSPNLVRVPQLAHGELVARVAPLYAYIGLHDFVPKHPLPHTVGRRLTLNAIYEYATERTAKNALGYRLGMTMAEWACRSLMGLGQTWHIEDGGPIPALRDAFKDPARKLPDLWGLHEAEKQYWLVEAKGGNVLKKTLDEGWEQLEGGSKILSAYAHRRVLVGAAVRPQGDLFLTIDHDQHPGLPPLDPQGATAPTGPGSPEDHIGDDDDALMATARAQMLTYLALKSAPPGRLKTVPVPADRTNRRRVPGALTTPLEADGETRARRADLRGAAASGTETPLLRELTRKMGLDDFLTCRIPGTEVVLGMSRRLFAACEQLHEADRLIAESTPGLRAEDQPHGHEPLDEDAEEEARRARRLIFREQQDEARPRLRPLVRQAYEQGDTRPWSAFLPSGQEPRLNLASDPGLLEAATAETYLAVRREDLPHHRR</sequence>